<protein>
    <submittedName>
        <fullName evidence="2">HipA N-terminal domain-containing protein</fullName>
    </submittedName>
</protein>
<organism evidence="2 3">
    <name type="scientific">Rhodoplanes tepidamans</name>
    <name type="common">Rhodoplanes cryptolactis</name>
    <dbReference type="NCBI Taxonomy" id="200616"/>
    <lineage>
        <taxon>Bacteria</taxon>
        <taxon>Pseudomonadati</taxon>
        <taxon>Pseudomonadota</taxon>
        <taxon>Alphaproteobacteria</taxon>
        <taxon>Hyphomicrobiales</taxon>
        <taxon>Nitrobacteraceae</taxon>
        <taxon>Rhodoplanes</taxon>
    </lineage>
</organism>
<gene>
    <name evidence="2" type="ORF">PQJ73_27560</name>
</gene>
<dbReference type="Proteomes" id="UP001165652">
    <property type="component" value="Unassembled WGS sequence"/>
</dbReference>
<accession>A0ABT5JJJ5</accession>
<reference evidence="2" key="1">
    <citation type="journal article" date="2023" name="Microbiol Resour">
        <title>Genome Sequences of Rhodoplanes serenus and Two Thermotolerant Strains, Rhodoplanes tepidamans and 'Rhodoplanes cryptolactis,' Further Refine the Genus.</title>
        <authorList>
            <person name="Rayyan A.A."/>
            <person name="Kyndt J.A."/>
        </authorList>
    </citation>
    <scope>NUCLEOTIDE SEQUENCE</scope>
    <source>
        <strain evidence="2">DSM 9987</strain>
    </source>
</reference>
<evidence type="ECO:0000313" key="2">
    <source>
        <dbReference type="EMBL" id="MDC7789454.1"/>
    </source>
</evidence>
<evidence type="ECO:0000259" key="1">
    <source>
        <dbReference type="Pfam" id="PF13657"/>
    </source>
</evidence>
<reference evidence="2" key="2">
    <citation type="submission" date="2023-02" db="EMBL/GenBank/DDBJ databases">
        <authorList>
            <person name="Rayyan A."/>
            <person name="Meyer T."/>
            <person name="Kyndt J.A."/>
        </authorList>
    </citation>
    <scope>NUCLEOTIDE SEQUENCE</scope>
    <source>
        <strain evidence="2">DSM 9987</strain>
    </source>
</reference>
<dbReference type="Pfam" id="PF13657">
    <property type="entry name" value="Couple_hipA"/>
    <property type="match status" value="1"/>
</dbReference>
<dbReference type="RefSeq" id="WP_272780278.1">
    <property type="nucleotide sequence ID" value="NZ_JAQQLI010000073.1"/>
</dbReference>
<evidence type="ECO:0000313" key="3">
    <source>
        <dbReference type="Proteomes" id="UP001165652"/>
    </source>
</evidence>
<sequence>MDREALVHLDFAGGPVLVGRLWSRVRKGRESASFEYDTGWLSRPDRFALEPALVLAPGPYHTGGERPMFGAIGDSAPDRWGRVLMRRAERKAAEREKRAPRTLFEMDFLLLVDDDVRAGALRFAETEGGPFLAVPGRYRIPPLVELHRLLSATERVVADQDSEEDLALRLGKNRRVELM</sequence>
<comment type="caution">
    <text evidence="2">The sequence shown here is derived from an EMBL/GenBank/DDBJ whole genome shotgun (WGS) entry which is preliminary data.</text>
</comment>
<dbReference type="InterPro" id="IPR017508">
    <property type="entry name" value="HipA_N1"/>
</dbReference>
<feature type="domain" description="HipA N-terminal subdomain 1" evidence="1">
    <location>
        <begin position="18"/>
        <end position="90"/>
    </location>
</feature>
<name>A0ABT5JJJ5_RHOTP</name>
<keyword evidence="3" id="KW-1185">Reference proteome</keyword>
<dbReference type="EMBL" id="JAQQLI010000073">
    <property type="protein sequence ID" value="MDC7789454.1"/>
    <property type="molecule type" value="Genomic_DNA"/>
</dbReference>
<proteinExistence type="predicted"/>